<sequence length="335" mass="36130">MKLGRISVPGPDGPVARLVRVLPEEGRVVDLARAEALRLQGRHAEPDAARRLAAAAFPGSMTAAIATGDSLLETAEAATQHGGDDASIPLANVTWLSAADPRTLRDGLTFLGHINNMFGKWGTTPPEAMLSIPGYAKLATEGIIGHEDEVYFPHYINQMDYELELGYVVGRRGRNLTPDVARDYLFGVTIFNDFSGRDLQTNEMQIGMGGAKSKDFANGIGPWITTIDEIANLGSLRVEVRVNGETWSTSSTANSLWSVDELLAYVSLGEYILPGDVIGSGTVGNGSALELDRKLNPGDLVELEVESVGILRNRMGQRADETWWPSKRDGALIGR</sequence>
<keyword evidence="2" id="KW-0378">Hydrolase</keyword>
<dbReference type="OrthoDB" id="2273115at2"/>
<keyword evidence="3" id="KW-1185">Reference proteome</keyword>
<dbReference type="InterPro" id="IPR011234">
    <property type="entry name" value="Fumarylacetoacetase-like_C"/>
</dbReference>
<feature type="domain" description="Fumarylacetoacetase-like C-terminal" evidence="1">
    <location>
        <begin position="106"/>
        <end position="314"/>
    </location>
</feature>
<evidence type="ECO:0000313" key="2">
    <source>
        <dbReference type="EMBL" id="TQS45113.1"/>
    </source>
</evidence>
<dbReference type="Proteomes" id="UP000317982">
    <property type="component" value="Unassembled WGS sequence"/>
</dbReference>
<dbReference type="Pfam" id="PF01557">
    <property type="entry name" value="FAA_hydrolase"/>
    <property type="match status" value="1"/>
</dbReference>
<dbReference type="PANTHER" id="PTHR43211:SF1">
    <property type="entry name" value="BLL6422 PROTEIN"/>
    <property type="match status" value="1"/>
</dbReference>
<evidence type="ECO:0000313" key="3">
    <source>
        <dbReference type="Proteomes" id="UP000317982"/>
    </source>
</evidence>
<accession>A0A545AUX7</accession>
<dbReference type="AlphaFoldDB" id="A0A545AUX7"/>
<organism evidence="2 3">
    <name type="scientific">Cryptosporangium phraense</name>
    <dbReference type="NCBI Taxonomy" id="2593070"/>
    <lineage>
        <taxon>Bacteria</taxon>
        <taxon>Bacillati</taxon>
        <taxon>Actinomycetota</taxon>
        <taxon>Actinomycetes</taxon>
        <taxon>Cryptosporangiales</taxon>
        <taxon>Cryptosporangiaceae</taxon>
        <taxon>Cryptosporangium</taxon>
    </lineage>
</organism>
<reference evidence="2 3" key="1">
    <citation type="submission" date="2019-07" db="EMBL/GenBank/DDBJ databases">
        <title>Cryptosporangium phraense sp. nov., isolated from plant litter.</title>
        <authorList>
            <person name="Suriyachadkun C."/>
        </authorList>
    </citation>
    <scope>NUCLEOTIDE SEQUENCE [LARGE SCALE GENOMIC DNA]</scope>
    <source>
        <strain evidence="2 3">A-T 5661</strain>
    </source>
</reference>
<dbReference type="SUPFAM" id="SSF56529">
    <property type="entry name" value="FAH"/>
    <property type="match status" value="1"/>
</dbReference>
<dbReference type="PANTHER" id="PTHR43211">
    <property type="entry name" value="FUMARYLACETOACETATE HYDROLASE"/>
    <property type="match status" value="1"/>
</dbReference>
<protein>
    <submittedName>
        <fullName evidence="2">Fumarylacetoacetate hydrolase family protein</fullName>
    </submittedName>
</protein>
<gene>
    <name evidence="2" type="ORF">FL583_11485</name>
</gene>
<dbReference type="EMBL" id="VIRS01000006">
    <property type="protein sequence ID" value="TQS45113.1"/>
    <property type="molecule type" value="Genomic_DNA"/>
</dbReference>
<comment type="caution">
    <text evidence="2">The sequence shown here is derived from an EMBL/GenBank/DDBJ whole genome shotgun (WGS) entry which is preliminary data.</text>
</comment>
<dbReference type="GO" id="GO:0016787">
    <property type="term" value="F:hydrolase activity"/>
    <property type="evidence" value="ECO:0007669"/>
    <property type="project" value="UniProtKB-KW"/>
</dbReference>
<dbReference type="RefSeq" id="WP_142704562.1">
    <property type="nucleotide sequence ID" value="NZ_VIRS01000006.1"/>
</dbReference>
<proteinExistence type="predicted"/>
<dbReference type="Gene3D" id="3.90.850.10">
    <property type="entry name" value="Fumarylacetoacetase-like, C-terminal domain"/>
    <property type="match status" value="1"/>
</dbReference>
<dbReference type="InParanoid" id="A0A545AUX7"/>
<name>A0A545AUX7_9ACTN</name>
<evidence type="ECO:0000259" key="1">
    <source>
        <dbReference type="Pfam" id="PF01557"/>
    </source>
</evidence>
<dbReference type="InterPro" id="IPR036663">
    <property type="entry name" value="Fumarylacetoacetase_C_sf"/>
</dbReference>